<name>A0ABV8MUK0_9NEIS</name>
<protein>
    <submittedName>
        <fullName evidence="1">PAAR-like domain-containing protein</fullName>
    </submittedName>
</protein>
<dbReference type="Pfam" id="PF13665">
    <property type="entry name" value="Tox-PAAR-like"/>
    <property type="match status" value="1"/>
</dbReference>
<gene>
    <name evidence="1" type="ORF">ACFOW7_20495</name>
</gene>
<keyword evidence="2" id="KW-1185">Reference proteome</keyword>
<accession>A0ABV8MUK0</accession>
<dbReference type="EMBL" id="JBHSBU010000002">
    <property type="protein sequence ID" value="MFC4161719.1"/>
    <property type="molecule type" value="Genomic_DNA"/>
</dbReference>
<proteinExistence type="predicted"/>
<evidence type="ECO:0000313" key="1">
    <source>
        <dbReference type="EMBL" id="MFC4161719.1"/>
    </source>
</evidence>
<comment type="caution">
    <text evidence="1">The sequence shown here is derived from an EMBL/GenBank/DDBJ whole genome shotgun (WGS) entry which is preliminary data.</text>
</comment>
<dbReference type="RefSeq" id="WP_378168159.1">
    <property type="nucleotide sequence ID" value="NZ_JBHSBU010000002.1"/>
</dbReference>
<organism evidence="1 2">
    <name type="scientific">Chitinimonas lacunae</name>
    <dbReference type="NCBI Taxonomy" id="1963018"/>
    <lineage>
        <taxon>Bacteria</taxon>
        <taxon>Pseudomonadati</taxon>
        <taxon>Pseudomonadota</taxon>
        <taxon>Betaproteobacteria</taxon>
        <taxon>Neisseriales</taxon>
        <taxon>Chitinibacteraceae</taxon>
        <taxon>Chitinimonas</taxon>
    </lineage>
</organism>
<reference evidence="2" key="1">
    <citation type="journal article" date="2019" name="Int. J. Syst. Evol. Microbiol.">
        <title>The Global Catalogue of Microorganisms (GCM) 10K type strain sequencing project: providing services to taxonomists for standard genome sequencing and annotation.</title>
        <authorList>
            <consortium name="The Broad Institute Genomics Platform"/>
            <consortium name="The Broad Institute Genome Sequencing Center for Infectious Disease"/>
            <person name="Wu L."/>
            <person name="Ma J."/>
        </authorList>
    </citation>
    <scope>NUCLEOTIDE SEQUENCE [LARGE SCALE GENOMIC DNA]</scope>
    <source>
        <strain evidence="2">LMG 29894</strain>
    </source>
</reference>
<sequence>MGTRVYANHNEICCKAARGSSMLLPSDVCWSPPAPPAGPLPLPYPNSAMASTLNNGSGTVFICRSEIALKDASYFATSVGNEPATMAFQRGIATQVIKGKAVFINWSPNVKVEALSVCRHLDPMTHNHR</sequence>
<dbReference type="Proteomes" id="UP001595791">
    <property type="component" value="Unassembled WGS sequence"/>
</dbReference>
<evidence type="ECO:0000313" key="2">
    <source>
        <dbReference type="Proteomes" id="UP001595791"/>
    </source>
</evidence>